<evidence type="ECO:0000256" key="3">
    <source>
        <dbReference type="ARBA" id="ARBA00023125"/>
    </source>
</evidence>
<dbReference type="FunFam" id="3.30.730.10:FF:000001">
    <property type="entry name" value="Ethylene-responsive transcription factor 2"/>
    <property type="match status" value="1"/>
</dbReference>
<dbReference type="InterPro" id="IPR001471">
    <property type="entry name" value="AP2/ERF_dom"/>
</dbReference>
<keyword evidence="2" id="KW-0805">Transcription regulation</keyword>
<feature type="region of interest" description="Disordered" evidence="7">
    <location>
        <begin position="98"/>
        <end position="137"/>
    </location>
</feature>
<comment type="subcellular location">
    <subcellularLocation>
        <location evidence="1">Nucleus</location>
    </subcellularLocation>
</comment>
<dbReference type="GO" id="GO:0005634">
    <property type="term" value="C:nucleus"/>
    <property type="evidence" value="ECO:0007669"/>
    <property type="project" value="UniProtKB-SubCell"/>
</dbReference>
<dbReference type="GO" id="GO:0003677">
    <property type="term" value="F:DNA binding"/>
    <property type="evidence" value="ECO:0007669"/>
    <property type="project" value="UniProtKB-KW"/>
</dbReference>
<evidence type="ECO:0000313" key="9">
    <source>
        <dbReference type="EMBL" id="KAK4781739.1"/>
    </source>
</evidence>
<evidence type="ECO:0000256" key="4">
    <source>
        <dbReference type="ARBA" id="ARBA00023163"/>
    </source>
</evidence>
<keyword evidence="4" id="KW-0804">Transcription</keyword>
<evidence type="ECO:0000313" key="10">
    <source>
        <dbReference type="Proteomes" id="UP001346149"/>
    </source>
</evidence>
<name>A0AAN7LCP4_TRANT</name>
<evidence type="ECO:0000256" key="5">
    <source>
        <dbReference type="ARBA" id="ARBA00023242"/>
    </source>
</evidence>
<comment type="similarity">
    <text evidence="6">Belongs to the AP2/ERF transcription factor family. ERF subfamily.</text>
</comment>
<evidence type="ECO:0000259" key="8">
    <source>
        <dbReference type="PROSITE" id="PS51032"/>
    </source>
</evidence>
<dbReference type="Proteomes" id="UP001346149">
    <property type="component" value="Unassembled WGS sequence"/>
</dbReference>
<keyword evidence="3" id="KW-0238">DNA-binding</keyword>
<evidence type="ECO:0000256" key="7">
    <source>
        <dbReference type="SAM" id="MobiDB-lite"/>
    </source>
</evidence>
<proteinExistence type="inferred from homology"/>
<sequence length="164" mass="17925">MDRQSSRGRGRGSSASRDVRYRGVRRRPWGKFVAEVPDPSSNGGRRWLGTFDTAEEAARAYDRAAFALRGRHAILNFPNELDYLSCDSNGQYGGYSLASSPPSSISMADPPWSFASSSGSQQSSLVPGNEGAPSTRDVIELEYVDDSLLEEMLDDVKDKGRPCP</sequence>
<evidence type="ECO:0000256" key="6">
    <source>
        <dbReference type="ARBA" id="ARBA00024343"/>
    </source>
</evidence>
<dbReference type="PRINTS" id="PR00367">
    <property type="entry name" value="ETHRSPELEMNT"/>
</dbReference>
<protein>
    <recommendedName>
        <fullName evidence="8">AP2/ERF domain-containing protein</fullName>
    </recommendedName>
</protein>
<feature type="domain" description="AP2/ERF" evidence="8">
    <location>
        <begin position="20"/>
        <end position="78"/>
    </location>
</feature>
<comment type="caution">
    <text evidence="9">The sequence shown here is derived from an EMBL/GenBank/DDBJ whole genome shotgun (WGS) entry which is preliminary data.</text>
</comment>
<feature type="compositionally biased region" description="Basic residues" evidence="7">
    <location>
        <begin position="1"/>
        <end position="10"/>
    </location>
</feature>
<keyword evidence="5" id="KW-0539">Nucleus</keyword>
<accession>A0AAN7LCP4</accession>
<dbReference type="Gene3D" id="3.30.730.10">
    <property type="entry name" value="AP2/ERF domain"/>
    <property type="match status" value="1"/>
</dbReference>
<dbReference type="Pfam" id="PF00847">
    <property type="entry name" value="AP2"/>
    <property type="match status" value="1"/>
</dbReference>
<dbReference type="AlphaFoldDB" id="A0AAN7LCP4"/>
<keyword evidence="10" id="KW-1185">Reference proteome</keyword>
<dbReference type="SMART" id="SM00380">
    <property type="entry name" value="AP2"/>
    <property type="match status" value="1"/>
</dbReference>
<dbReference type="GO" id="GO:0009873">
    <property type="term" value="P:ethylene-activated signaling pathway"/>
    <property type="evidence" value="ECO:0007669"/>
    <property type="project" value="InterPro"/>
</dbReference>
<evidence type="ECO:0000256" key="1">
    <source>
        <dbReference type="ARBA" id="ARBA00004123"/>
    </source>
</evidence>
<feature type="compositionally biased region" description="Low complexity" evidence="7">
    <location>
        <begin position="98"/>
        <end position="124"/>
    </location>
</feature>
<dbReference type="PANTHER" id="PTHR31190">
    <property type="entry name" value="DNA-BINDING DOMAIN"/>
    <property type="match status" value="1"/>
</dbReference>
<dbReference type="PANTHER" id="PTHR31190:SF134">
    <property type="entry name" value="ETHYLENE-RESPONSIVE TRANSCRIPTION FACTOR ERF098-LIKE"/>
    <property type="match status" value="1"/>
</dbReference>
<gene>
    <name evidence="9" type="ORF">SAY86_015841</name>
</gene>
<dbReference type="InterPro" id="IPR044808">
    <property type="entry name" value="ERF_plant"/>
</dbReference>
<feature type="region of interest" description="Disordered" evidence="7">
    <location>
        <begin position="1"/>
        <end position="22"/>
    </location>
</feature>
<dbReference type="GO" id="GO:0003700">
    <property type="term" value="F:DNA-binding transcription factor activity"/>
    <property type="evidence" value="ECO:0007669"/>
    <property type="project" value="InterPro"/>
</dbReference>
<dbReference type="SUPFAM" id="SSF54171">
    <property type="entry name" value="DNA-binding domain"/>
    <property type="match status" value="1"/>
</dbReference>
<evidence type="ECO:0000256" key="2">
    <source>
        <dbReference type="ARBA" id="ARBA00023015"/>
    </source>
</evidence>
<dbReference type="PROSITE" id="PS51032">
    <property type="entry name" value="AP2_ERF"/>
    <property type="match status" value="1"/>
</dbReference>
<dbReference type="CDD" id="cd00018">
    <property type="entry name" value="AP2"/>
    <property type="match status" value="1"/>
</dbReference>
<dbReference type="InterPro" id="IPR016177">
    <property type="entry name" value="DNA-bd_dom_sf"/>
</dbReference>
<dbReference type="InterPro" id="IPR036955">
    <property type="entry name" value="AP2/ERF_dom_sf"/>
</dbReference>
<dbReference type="EMBL" id="JAXQNO010000016">
    <property type="protein sequence ID" value="KAK4781739.1"/>
    <property type="molecule type" value="Genomic_DNA"/>
</dbReference>
<organism evidence="9 10">
    <name type="scientific">Trapa natans</name>
    <name type="common">Water chestnut</name>
    <dbReference type="NCBI Taxonomy" id="22666"/>
    <lineage>
        <taxon>Eukaryota</taxon>
        <taxon>Viridiplantae</taxon>
        <taxon>Streptophyta</taxon>
        <taxon>Embryophyta</taxon>
        <taxon>Tracheophyta</taxon>
        <taxon>Spermatophyta</taxon>
        <taxon>Magnoliopsida</taxon>
        <taxon>eudicotyledons</taxon>
        <taxon>Gunneridae</taxon>
        <taxon>Pentapetalae</taxon>
        <taxon>rosids</taxon>
        <taxon>malvids</taxon>
        <taxon>Myrtales</taxon>
        <taxon>Lythraceae</taxon>
        <taxon>Trapa</taxon>
    </lineage>
</organism>
<reference evidence="9 10" key="1">
    <citation type="journal article" date="2023" name="Hortic Res">
        <title>Pangenome of water caltrop reveals structural variations and asymmetric subgenome divergence after allopolyploidization.</title>
        <authorList>
            <person name="Zhang X."/>
            <person name="Chen Y."/>
            <person name="Wang L."/>
            <person name="Yuan Y."/>
            <person name="Fang M."/>
            <person name="Shi L."/>
            <person name="Lu R."/>
            <person name="Comes H.P."/>
            <person name="Ma Y."/>
            <person name="Chen Y."/>
            <person name="Huang G."/>
            <person name="Zhou Y."/>
            <person name="Zheng Z."/>
            <person name="Qiu Y."/>
        </authorList>
    </citation>
    <scope>NUCLEOTIDE SEQUENCE [LARGE SCALE GENOMIC DNA]</scope>
    <source>
        <strain evidence="9">F231</strain>
    </source>
</reference>